<name>A0A1M5M5Z2_9BURK</name>
<dbReference type="EMBL" id="FQXE01000001">
    <property type="protein sequence ID" value="SHG72744.1"/>
    <property type="molecule type" value="Genomic_DNA"/>
</dbReference>
<organism evidence="3 4">
    <name type="scientific">Pollutimonas bauzanensis</name>
    <dbReference type="NCBI Taxonomy" id="658167"/>
    <lineage>
        <taxon>Bacteria</taxon>
        <taxon>Pseudomonadati</taxon>
        <taxon>Pseudomonadota</taxon>
        <taxon>Betaproteobacteria</taxon>
        <taxon>Burkholderiales</taxon>
        <taxon>Alcaligenaceae</taxon>
        <taxon>Pollutimonas</taxon>
    </lineage>
</organism>
<proteinExistence type="inferred from homology"/>
<dbReference type="RefSeq" id="WP_073101018.1">
    <property type="nucleotide sequence ID" value="NZ_FQXE01000001.1"/>
</dbReference>
<comment type="similarity">
    <text evidence="1">Belongs to the CdaR family.</text>
</comment>
<dbReference type="Pfam" id="PF17853">
    <property type="entry name" value="GGDEF_2"/>
    <property type="match status" value="1"/>
</dbReference>
<accession>A0A1M5M5Z2</accession>
<dbReference type="Proteomes" id="UP000184226">
    <property type="component" value="Unassembled WGS sequence"/>
</dbReference>
<evidence type="ECO:0000313" key="4">
    <source>
        <dbReference type="Proteomes" id="UP000184226"/>
    </source>
</evidence>
<reference evidence="3 4" key="1">
    <citation type="submission" date="2016-11" db="EMBL/GenBank/DDBJ databases">
        <authorList>
            <person name="Jaros S."/>
            <person name="Januszkiewicz K."/>
            <person name="Wedrychowicz H."/>
        </authorList>
    </citation>
    <scope>NUCLEOTIDE SEQUENCE [LARGE SCALE GENOMIC DNA]</scope>
    <source>
        <strain evidence="3 4">CGMCC 1.10190</strain>
    </source>
</reference>
<dbReference type="InterPro" id="IPR029016">
    <property type="entry name" value="GAF-like_dom_sf"/>
</dbReference>
<dbReference type="InterPro" id="IPR025736">
    <property type="entry name" value="PucR_C-HTH_dom"/>
</dbReference>
<dbReference type="Gene3D" id="3.30.450.40">
    <property type="match status" value="1"/>
</dbReference>
<dbReference type="PANTHER" id="PTHR33744">
    <property type="entry name" value="CARBOHYDRATE DIACID REGULATOR"/>
    <property type="match status" value="1"/>
</dbReference>
<dbReference type="Pfam" id="PF13185">
    <property type="entry name" value="GAF_2"/>
    <property type="match status" value="1"/>
</dbReference>
<dbReference type="SMART" id="SM00065">
    <property type="entry name" value="GAF"/>
    <property type="match status" value="1"/>
</dbReference>
<dbReference type="Gene3D" id="1.10.10.2840">
    <property type="entry name" value="PucR C-terminal helix-turn-helix domain"/>
    <property type="match status" value="1"/>
</dbReference>
<evidence type="ECO:0000256" key="1">
    <source>
        <dbReference type="ARBA" id="ARBA00006754"/>
    </source>
</evidence>
<gene>
    <name evidence="3" type="ORF">SAMN04488135_101139</name>
</gene>
<dbReference type="InterPro" id="IPR041522">
    <property type="entry name" value="CdaR_GGDEF"/>
</dbReference>
<evidence type="ECO:0000313" key="3">
    <source>
        <dbReference type="EMBL" id="SHG72744.1"/>
    </source>
</evidence>
<dbReference type="SUPFAM" id="SSF55781">
    <property type="entry name" value="GAF domain-like"/>
    <property type="match status" value="1"/>
</dbReference>
<keyword evidence="4" id="KW-1185">Reference proteome</keyword>
<dbReference type="InterPro" id="IPR042070">
    <property type="entry name" value="PucR_C-HTH_sf"/>
</dbReference>
<feature type="domain" description="GAF" evidence="2">
    <location>
        <begin position="98"/>
        <end position="249"/>
    </location>
</feature>
<dbReference type="InterPro" id="IPR003018">
    <property type="entry name" value="GAF"/>
</dbReference>
<dbReference type="AlphaFoldDB" id="A0A1M5M5Z2"/>
<dbReference type="STRING" id="658167.SAMN04488135_101139"/>
<dbReference type="InterPro" id="IPR051448">
    <property type="entry name" value="CdaR-like_regulators"/>
</dbReference>
<dbReference type="PANTHER" id="PTHR33744:SF1">
    <property type="entry name" value="DNA-BINDING TRANSCRIPTIONAL ACTIVATOR ADER"/>
    <property type="match status" value="1"/>
</dbReference>
<protein>
    <submittedName>
        <fullName evidence="3">GAF domain-containing protein</fullName>
    </submittedName>
</protein>
<sequence length="678" mass="73920">MALSSLDTSAAGAPGFAAAPETLEARLVRMLYHGKDRHELAQLLDQVRLLPDGADKNRLLQSVEMGITIRERFEQHQLRERGLLAVIETAQDLTALTDLDRVLQAIVQRARKLVGCDVGYLSIYDEQRGDFYVRATDGAFSEKFKQVRVGLDVGVCGFVARNRAPYSSSDYEADGRFTHNRLIDSAMVDENIKSILGVPLLAGEHVIGVLFVGERYVRSYVAWEMSMLSTLAAHASVAIGNARLFEQAQQALQQASATNALLSQQTADTRAAAEAHEQLTSLVARGGELPDICHMVAGRLGGHVAVCDGGEREVCQASSAGCEFEHFRQAWPERKHWFEDKIHAALDQSRRLGRSVNAFSMASQVCRVSAVTGGGAGLLGGLIIHTAAPLNDVAVRIFERSSMVTGIVLLLKERRESTALSDIPAVLRRLVLRPQSDPAALARQVQAYGLDLSRPLRMVLVRTGAEKTAYALAQLRSVLQAPAALFDEVGGALVFLVNAASAAGLQDTLLQYFRERRLDFSGVVSEPVAEPSGIPPAFLSAGRCLDFLDALDRRNAIFQERELIMYSSLFGGRGARDIDLFMESALGGLHQGGEPRKAELARTLLAYLDHGYNARAAATALSIHINTFRQRLDVLDALLGPWRDSARALEIHLGLRLWHLRDPAAFSAGISKMSENTP</sequence>
<evidence type="ECO:0000259" key="2">
    <source>
        <dbReference type="SMART" id="SM00065"/>
    </source>
</evidence>
<dbReference type="Pfam" id="PF13556">
    <property type="entry name" value="HTH_30"/>
    <property type="match status" value="1"/>
</dbReference>
<dbReference type="OrthoDB" id="8026818at2"/>